<feature type="chain" id="PRO_5001572359" evidence="1">
    <location>
        <begin position="19"/>
        <end position="484"/>
    </location>
</feature>
<dbReference type="OrthoDB" id="10324723at2759"/>
<feature type="signal peptide" evidence="1">
    <location>
        <begin position="1"/>
        <end position="18"/>
    </location>
</feature>
<dbReference type="AlphaFoldDB" id="A0A059EXT4"/>
<protein>
    <submittedName>
        <fullName evidence="2">Uncharacterized protein</fullName>
    </submittedName>
</protein>
<evidence type="ECO:0000256" key="1">
    <source>
        <dbReference type="SAM" id="SignalP"/>
    </source>
</evidence>
<proteinExistence type="predicted"/>
<evidence type="ECO:0000313" key="3">
    <source>
        <dbReference type="Proteomes" id="UP000030655"/>
    </source>
</evidence>
<evidence type="ECO:0000313" key="2">
    <source>
        <dbReference type="EMBL" id="KCZ79858.1"/>
    </source>
</evidence>
<organism evidence="2 3">
    <name type="scientific">Anncaliia algerae PRA339</name>
    <dbReference type="NCBI Taxonomy" id="1288291"/>
    <lineage>
        <taxon>Eukaryota</taxon>
        <taxon>Fungi</taxon>
        <taxon>Fungi incertae sedis</taxon>
        <taxon>Microsporidia</taxon>
        <taxon>Tubulinosematoidea</taxon>
        <taxon>Tubulinosematidae</taxon>
        <taxon>Anncaliia</taxon>
    </lineage>
</organism>
<dbReference type="EMBL" id="KK365224">
    <property type="protein sequence ID" value="KCZ79858.1"/>
    <property type="molecule type" value="Genomic_DNA"/>
</dbReference>
<reference evidence="3" key="1">
    <citation type="submission" date="2013-02" db="EMBL/GenBank/DDBJ databases">
        <authorList>
            <consortium name="The Broad Institute Genome Sequencing Platform"/>
            <person name="Cuomo C."/>
            <person name="Becnel J."/>
            <person name="Sanscrainte N."/>
            <person name="Walker B."/>
            <person name="Young S.K."/>
            <person name="Zeng Q."/>
            <person name="Gargeya S."/>
            <person name="Fitzgerald M."/>
            <person name="Haas B."/>
            <person name="Abouelleil A."/>
            <person name="Alvarado L."/>
            <person name="Arachchi H.M."/>
            <person name="Berlin A.M."/>
            <person name="Chapman S.B."/>
            <person name="Dewar J."/>
            <person name="Goldberg J."/>
            <person name="Griggs A."/>
            <person name="Gujja S."/>
            <person name="Hansen M."/>
            <person name="Howarth C."/>
            <person name="Imamovic A."/>
            <person name="Larimer J."/>
            <person name="McCowan C."/>
            <person name="Murphy C."/>
            <person name="Neiman D."/>
            <person name="Pearson M."/>
            <person name="Priest M."/>
            <person name="Roberts A."/>
            <person name="Saif S."/>
            <person name="Shea T."/>
            <person name="Sisk P."/>
            <person name="Sykes S."/>
            <person name="Wortman J."/>
            <person name="Nusbaum C."/>
            <person name="Birren B."/>
        </authorList>
    </citation>
    <scope>NUCLEOTIDE SEQUENCE [LARGE SCALE GENOMIC DNA]</scope>
    <source>
        <strain evidence="3">PRA339</strain>
    </source>
</reference>
<sequence>MISILVFEFMFIFKEVSSSEQVKTINPSKTFKRKYDAIRDSEIEEDMKILDELYARKFKNDEEIKSEEEEIISRIRDELYNIERMYFIGEIIHKKYKNIVSKGNSPPKNIFLINYILLSLKINSLYYFDDISERTIDRFIELLNITKSDINLNIYERFIITLYPAMLSSIFDISSSQAENMLKYIDFIRLFIKAIFENEVKNSFEFRLGEKTEEILQKENLSPDEIYLILVQAVKCYKKFQREISEKNFDIVKKFGDAFEFFNFNRENTDISKNIKDKILFWFRNCGVKIYFSSEIELIGKEIGNIHTITFKKIISNLILVYYCSRELEREFFLSSDNQTGRKSKTLGLLHNEKHLYDFLLIKCLLNKILKGYFIEQNEIFKILEVSNFCLFFRLFSKRHIDFIEDAITYVYKNTLTPEIIAKMSISCKNILRFKSYKDLNTDQKSILVLYFIKAIINNEDYSQYFEIFKKIGHIRNKSSEERY</sequence>
<dbReference type="VEuPathDB" id="MicrosporidiaDB:H312_02746"/>
<accession>A0A059EXT4</accession>
<dbReference type="HOGENOM" id="CLU_579957_0_0_1"/>
<keyword evidence="3" id="KW-1185">Reference proteome</keyword>
<name>A0A059EXT4_9MICR</name>
<dbReference type="Proteomes" id="UP000030655">
    <property type="component" value="Unassembled WGS sequence"/>
</dbReference>
<keyword evidence="1" id="KW-0732">Signal</keyword>
<reference evidence="2 3" key="2">
    <citation type="submission" date="2014-03" db="EMBL/GenBank/DDBJ databases">
        <title>The Genome Sequence of Anncaliia algerae insect isolate PRA339.</title>
        <authorList>
            <consortium name="The Broad Institute Genome Sequencing Platform"/>
            <consortium name="The Broad Institute Genome Sequencing Center for Infectious Disease"/>
            <person name="Cuomo C."/>
            <person name="Becnel J."/>
            <person name="Sanscrainte N."/>
            <person name="Walker B."/>
            <person name="Young S.K."/>
            <person name="Zeng Q."/>
            <person name="Gargeya S."/>
            <person name="Fitzgerald M."/>
            <person name="Haas B."/>
            <person name="Abouelleil A."/>
            <person name="Alvarado L."/>
            <person name="Arachchi H.M."/>
            <person name="Berlin A.M."/>
            <person name="Chapman S.B."/>
            <person name="Dewar J."/>
            <person name="Goldberg J."/>
            <person name="Griggs A."/>
            <person name="Gujja S."/>
            <person name="Hansen M."/>
            <person name="Howarth C."/>
            <person name="Imamovic A."/>
            <person name="Larimer J."/>
            <person name="McCowan C."/>
            <person name="Murphy C."/>
            <person name="Neiman D."/>
            <person name="Pearson M."/>
            <person name="Priest M."/>
            <person name="Roberts A."/>
            <person name="Saif S."/>
            <person name="Shea T."/>
            <person name="Sisk P."/>
            <person name="Sykes S."/>
            <person name="Wortman J."/>
            <person name="Nusbaum C."/>
            <person name="Birren B."/>
        </authorList>
    </citation>
    <scope>NUCLEOTIDE SEQUENCE [LARGE SCALE GENOMIC DNA]</scope>
    <source>
        <strain evidence="2 3">PRA339</strain>
    </source>
</reference>
<gene>
    <name evidence="2" type="ORF">H312_02746</name>
</gene>